<organism evidence="2 3">
    <name type="scientific">Ensifer adhaerens</name>
    <name type="common">Sinorhizobium morelense</name>
    <dbReference type="NCBI Taxonomy" id="106592"/>
    <lineage>
        <taxon>Bacteria</taxon>
        <taxon>Pseudomonadati</taxon>
        <taxon>Pseudomonadota</taxon>
        <taxon>Alphaproteobacteria</taxon>
        <taxon>Hyphomicrobiales</taxon>
        <taxon>Rhizobiaceae</taxon>
        <taxon>Sinorhizobium/Ensifer group</taxon>
        <taxon>Ensifer</taxon>
    </lineage>
</organism>
<dbReference type="SUPFAM" id="SSF88874">
    <property type="entry name" value="Receptor-binding domain of short tail fibre protein gp12"/>
    <property type="match status" value="1"/>
</dbReference>
<feature type="domain" description="Phage tail collar" evidence="1">
    <location>
        <begin position="7"/>
        <end position="63"/>
    </location>
</feature>
<proteinExistence type="predicted"/>
<evidence type="ECO:0000313" key="2">
    <source>
        <dbReference type="EMBL" id="USJ25665.1"/>
    </source>
</evidence>
<gene>
    <name evidence="2" type="ORF">NE863_24655</name>
</gene>
<reference evidence="2" key="1">
    <citation type="submission" date="2022-06" db="EMBL/GenBank/DDBJ databases">
        <title>Physiological and biochemical characterization and genomic elucidation of a strain of the genus Ensifer adhaerens M8 that combines arsenic oxidation and chromium reduction.</title>
        <authorList>
            <person name="Li X."/>
            <person name="Yu c."/>
        </authorList>
    </citation>
    <scope>NUCLEOTIDE SEQUENCE</scope>
    <source>
        <strain evidence="2">M8</strain>
        <plasmid evidence="2">pA</plasmid>
    </source>
</reference>
<evidence type="ECO:0000259" key="1">
    <source>
        <dbReference type="Pfam" id="PF07484"/>
    </source>
</evidence>
<dbReference type="AlphaFoldDB" id="A0A9Q8YAL7"/>
<dbReference type="RefSeq" id="WP_089045683.1">
    <property type="nucleotide sequence ID" value="NZ_CAXURO020000002.1"/>
</dbReference>
<dbReference type="InterPro" id="IPR037053">
    <property type="entry name" value="Phage_tail_collar_dom_sf"/>
</dbReference>
<dbReference type="Proteomes" id="UP001055460">
    <property type="component" value="Plasmid pA"/>
</dbReference>
<dbReference type="Gene3D" id="3.90.1340.10">
    <property type="entry name" value="Phage tail collar domain"/>
    <property type="match status" value="1"/>
</dbReference>
<name>A0A9Q8YAL7_ENSAD</name>
<dbReference type="InterPro" id="IPR011083">
    <property type="entry name" value="Phage_tail_collar_dom"/>
</dbReference>
<accession>A0A9Q8YAL7</accession>
<dbReference type="Pfam" id="PF07484">
    <property type="entry name" value="Collar"/>
    <property type="match status" value="1"/>
</dbReference>
<protein>
    <submittedName>
        <fullName evidence="2">Tail fiber protein</fullName>
    </submittedName>
</protein>
<evidence type="ECO:0000313" key="3">
    <source>
        <dbReference type="Proteomes" id="UP001055460"/>
    </source>
</evidence>
<geneLocation type="plasmid" evidence="2 3">
    <name>pA</name>
</geneLocation>
<keyword evidence="2" id="KW-0614">Plasmid</keyword>
<sequence length="178" mass="18863">MTEPFIGEIQLFSFNYAPYGWAFCNGPLMPIQQNTALFSLIGTSYGGNGQSNFQLPNFAGRAPCNQGTGPGLTPRTIGEVFGTQNVTLLSTEMPAHAHSLTIYNQTDGTKRASTPSSGNSLSLPTEHTVMAASTAQPDAQFAPSMIGLSGGNLPHENRQPYLAVNFCIALNGNFPSFG</sequence>
<dbReference type="EMBL" id="CP098808">
    <property type="protein sequence ID" value="USJ25665.1"/>
    <property type="molecule type" value="Genomic_DNA"/>
</dbReference>